<dbReference type="InterPro" id="IPR006708">
    <property type="entry name" value="Pex19"/>
</dbReference>
<dbReference type="STRING" id="296587.C1EBR7"/>
<dbReference type="PANTHER" id="PTHR12774:SF2">
    <property type="entry name" value="PEROXISOMAL BIOGENESIS FACTOR 19"/>
    <property type="match status" value="1"/>
</dbReference>
<feature type="region of interest" description="Disordered" evidence="1">
    <location>
        <begin position="1"/>
        <end position="94"/>
    </location>
</feature>
<protein>
    <submittedName>
        <fullName evidence="2">Integral membrane peroxisomal protein importer-2 family</fullName>
    </submittedName>
</protein>
<dbReference type="eggNOG" id="KOG3133">
    <property type="taxonomic scope" value="Eukaryota"/>
</dbReference>
<name>C1EBR7_MICCC</name>
<dbReference type="OrthoDB" id="21292at2759"/>
<evidence type="ECO:0000256" key="1">
    <source>
        <dbReference type="SAM" id="MobiDB-lite"/>
    </source>
</evidence>
<feature type="compositionally biased region" description="Basic and acidic residues" evidence="1">
    <location>
        <begin position="69"/>
        <end position="80"/>
    </location>
</feature>
<dbReference type="Pfam" id="PF04614">
    <property type="entry name" value="Pex19"/>
    <property type="match status" value="1"/>
</dbReference>
<dbReference type="KEGG" id="mis:MICPUN_61165"/>
<organism evidence="2 3">
    <name type="scientific">Micromonas commoda (strain RCC299 / NOUM17 / CCMP2709)</name>
    <name type="common">Picoplanktonic green alga</name>
    <dbReference type="NCBI Taxonomy" id="296587"/>
    <lineage>
        <taxon>Eukaryota</taxon>
        <taxon>Viridiplantae</taxon>
        <taxon>Chlorophyta</taxon>
        <taxon>Mamiellophyceae</taxon>
        <taxon>Mamiellales</taxon>
        <taxon>Mamiellaceae</taxon>
        <taxon>Micromonas</taxon>
    </lineage>
</organism>
<evidence type="ECO:0000313" key="3">
    <source>
        <dbReference type="Proteomes" id="UP000002009"/>
    </source>
</evidence>
<dbReference type="PANTHER" id="PTHR12774">
    <property type="entry name" value="PEROXISOMAL BIOGENESIS FACTOR 19"/>
    <property type="match status" value="1"/>
</dbReference>
<dbReference type="GeneID" id="8246376"/>
<dbReference type="Gene3D" id="1.20.120.900">
    <property type="entry name" value="Pex19, mPTS binding domain"/>
    <property type="match status" value="1"/>
</dbReference>
<dbReference type="GO" id="GO:0005778">
    <property type="term" value="C:peroxisomal membrane"/>
    <property type="evidence" value="ECO:0007669"/>
    <property type="project" value="TreeGrafter"/>
</dbReference>
<dbReference type="RefSeq" id="XP_002504202.1">
    <property type="nucleotide sequence ID" value="XM_002504156.1"/>
</dbReference>
<dbReference type="EMBL" id="CP001329">
    <property type="protein sequence ID" value="ACO65460.1"/>
    <property type="molecule type" value="Genomic_DNA"/>
</dbReference>
<dbReference type="GO" id="GO:0033328">
    <property type="term" value="F:peroxisome membrane targeting sequence binding"/>
    <property type="evidence" value="ECO:0007669"/>
    <property type="project" value="TreeGrafter"/>
</dbReference>
<accession>C1EBR7</accession>
<evidence type="ECO:0000313" key="2">
    <source>
        <dbReference type="EMBL" id="ACO65460.1"/>
    </source>
</evidence>
<dbReference type="InParanoid" id="C1EBR7"/>
<dbReference type="GO" id="GO:0045046">
    <property type="term" value="P:protein import into peroxisome membrane"/>
    <property type="evidence" value="ECO:0007669"/>
    <property type="project" value="TreeGrafter"/>
</dbReference>
<dbReference type="InterPro" id="IPR038322">
    <property type="entry name" value="Pex19_C_sf"/>
</dbReference>
<gene>
    <name evidence="2" type="primary">PEX19</name>
    <name evidence="2" type="ORF">MICPUN_61165</name>
</gene>
<sequence length="354" mass="37111">MDNKAEAILDQALGEFNDGLGGAKSGGKSKKKGSKKKAEPAGLGGLGLPSKAEKAPPQPKGMGSLGLPAKDKVGAKEGGKGKGKKKKGAGAQPAFNPFDPFGAMAGAGAMGGNPYAMGGNPYGNPYGNQADPFADLMPGGGGGGAAGANPWAPNPDAEKYANELAEHMQKMFADFPKPSPEEEAEAQKKMQEAIASLSGAAGDESGDPAKQEEAMKGFMDAMAQGQKGMQEMMDTMLQQLLSKDVLYEPMVEIAAMYPPWIKKNKKKLPAEEIVRYEAQLAKVKSIVEEFEKPEGETQFQTVVTLLQEMQSFGQPPEEIMKELQAKKGGGYELPPWMQPGAAGAEGMPPGCTVM</sequence>
<reference evidence="2 3" key="1">
    <citation type="journal article" date="2009" name="Science">
        <title>Green evolution and dynamic adaptations revealed by genomes of the marine picoeukaryotes Micromonas.</title>
        <authorList>
            <person name="Worden A.Z."/>
            <person name="Lee J.H."/>
            <person name="Mock T."/>
            <person name="Rouze P."/>
            <person name="Simmons M.P."/>
            <person name="Aerts A.L."/>
            <person name="Allen A.E."/>
            <person name="Cuvelier M.L."/>
            <person name="Derelle E."/>
            <person name="Everett M.V."/>
            <person name="Foulon E."/>
            <person name="Grimwood J."/>
            <person name="Gundlach H."/>
            <person name="Henrissat B."/>
            <person name="Napoli C."/>
            <person name="McDonald S.M."/>
            <person name="Parker M.S."/>
            <person name="Rombauts S."/>
            <person name="Salamov A."/>
            <person name="Von Dassow P."/>
            <person name="Badger J.H."/>
            <person name="Coutinho P.M."/>
            <person name="Demir E."/>
            <person name="Dubchak I."/>
            <person name="Gentemann C."/>
            <person name="Eikrem W."/>
            <person name="Gready J.E."/>
            <person name="John U."/>
            <person name="Lanier W."/>
            <person name="Lindquist E.A."/>
            <person name="Lucas S."/>
            <person name="Mayer K.F."/>
            <person name="Moreau H."/>
            <person name="Not F."/>
            <person name="Otillar R."/>
            <person name="Panaud O."/>
            <person name="Pangilinan J."/>
            <person name="Paulsen I."/>
            <person name="Piegu B."/>
            <person name="Poliakov A."/>
            <person name="Robbens S."/>
            <person name="Schmutz J."/>
            <person name="Toulza E."/>
            <person name="Wyss T."/>
            <person name="Zelensky A."/>
            <person name="Zhou K."/>
            <person name="Armbrust E.V."/>
            <person name="Bhattacharya D."/>
            <person name="Goodenough U.W."/>
            <person name="Van de Peer Y."/>
            <person name="Grigoriev I.V."/>
        </authorList>
    </citation>
    <scope>NUCLEOTIDE SEQUENCE [LARGE SCALE GENOMIC DNA]</scope>
    <source>
        <strain evidence="3">RCC299 / NOUM17</strain>
    </source>
</reference>
<dbReference type="AlphaFoldDB" id="C1EBR7"/>
<dbReference type="Proteomes" id="UP000002009">
    <property type="component" value="Chromosome 9"/>
</dbReference>
<keyword evidence="3" id="KW-1185">Reference proteome</keyword>
<proteinExistence type="predicted"/>